<evidence type="ECO:0000256" key="2">
    <source>
        <dbReference type="ARBA" id="ARBA00022448"/>
    </source>
</evidence>
<protein>
    <recommendedName>
        <fullName evidence="10">OmpA-like domain-containing protein</fullName>
    </recommendedName>
</protein>
<dbReference type="PANTHER" id="PTHR30329:SF21">
    <property type="entry name" value="LIPOPROTEIN YIAD-RELATED"/>
    <property type="match status" value="1"/>
</dbReference>
<dbReference type="PRINTS" id="PR01021">
    <property type="entry name" value="OMPADOMAIN"/>
</dbReference>
<evidence type="ECO:0000256" key="7">
    <source>
        <dbReference type="ARBA" id="ARBA00023114"/>
    </source>
</evidence>
<comment type="subcellular location">
    <subcellularLocation>
        <location evidence="1">Cell outer membrane</location>
        <topology evidence="1">Multi-pass membrane protein</topology>
    </subcellularLocation>
</comment>
<feature type="domain" description="OmpA-like" evidence="10">
    <location>
        <begin position="348"/>
        <end position="464"/>
    </location>
</feature>
<dbReference type="InterPro" id="IPR006665">
    <property type="entry name" value="OmpA-like"/>
</dbReference>
<dbReference type="Gene3D" id="3.30.1330.60">
    <property type="entry name" value="OmpA-like domain"/>
    <property type="match status" value="1"/>
</dbReference>
<keyword evidence="2" id="KW-0813">Transport</keyword>
<evidence type="ECO:0000256" key="5">
    <source>
        <dbReference type="ARBA" id="ARBA00022729"/>
    </source>
</evidence>
<keyword evidence="8" id="KW-0472">Membrane</keyword>
<accession>A0A3B0Z897</accession>
<dbReference type="PANTHER" id="PTHR30329">
    <property type="entry name" value="STATOR ELEMENT OF FLAGELLAR MOTOR COMPLEX"/>
    <property type="match status" value="1"/>
</dbReference>
<keyword evidence="3" id="KW-1134">Transmembrane beta strand</keyword>
<evidence type="ECO:0000256" key="3">
    <source>
        <dbReference type="ARBA" id="ARBA00022452"/>
    </source>
</evidence>
<dbReference type="InterPro" id="IPR036737">
    <property type="entry name" value="OmpA-like_sf"/>
</dbReference>
<dbReference type="Gene3D" id="2.40.160.20">
    <property type="match status" value="1"/>
</dbReference>
<dbReference type="GO" id="GO:0007155">
    <property type="term" value="P:cell adhesion"/>
    <property type="evidence" value="ECO:0007669"/>
    <property type="project" value="InterPro"/>
</dbReference>
<dbReference type="SUPFAM" id="SSF103088">
    <property type="entry name" value="OmpA-like"/>
    <property type="match status" value="1"/>
</dbReference>
<evidence type="ECO:0000256" key="9">
    <source>
        <dbReference type="ARBA" id="ARBA00023237"/>
    </source>
</evidence>
<name>A0A3B0Z897_9ZZZZ</name>
<dbReference type="GO" id="GO:0015288">
    <property type="term" value="F:porin activity"/>
    <property type="evidence" value="ECO:0007669"/>
    <property type="project" value="UniProtKB-KW"/>
</dbReference>
<evidence type="ECO:0000256" key="8">
    <source>
        <dbReference type="ARBA" id="ARBA00023136"/>
    </source>
</evidence>
<dbReference type="InterPro" id="IPR050330">
    <property type="entry name" value="Bact_OuterMem_StrucFunc"/>
</dbReference>
<dbReference type="EMBL" id="UOFP01000284">
    <property type="protein sequence ID" value="VAW89618.1"/>
    <property type="molecule type" value="Genomic_DNA"/>
</dbReference>
<dbReference type="Pfam" id="PF13505">
    <property type="entry name" value="OMP_b-brl"/>
    <property type="match status" value="1"/>
</dbReference>
<dbReference type="InterPro" id="IPR011250">
    <property type="entry name" value="OMP/PagP_B-barrel"/>
</dbReference>
<evidence type="ECO:0000256" key="6">
    <source>
        <dbReference type="ARBA" id="ARBA00023065"/>
    </source>
</evidence>
<dbReference type="GO" id="GO:0006811">
    <property type="term" value="P:monoatomic ion transport"/>
    <property type="evidence" value="ECO:0007669"/>
    <property type="project" value="UniProtKB-KW"/>
</dbReference>
<dbReference type="PRINTS" id="PR01023">
    <property type="entry name" value="NAFLGMOTY"/>
</dbReference>
<dbReference type="InterPro" id="IPR006664">
    <property type="entry name" value="OMP_bac"/>
</dbReference>
<keyword evidence="5" id="KW-0732">Signal</keyword>
<sequence length="464" mass="50096">MEQPQSPLSRLLICAPLLLSAPLSLAVAEPSGPYVAPMLSYIQADSDRNADNGFGIQAALGQQLSKRWNLELNFNFDILDFENGNGEYKQAGLQLDALYFFKRGELSVYGLVGVGMLSTAIPGDTENNPSANIGLGLMYPISDSVQLRGEVRYRADSEDRIAGESRFDDLLVNLGVVIPFGEKPKPAPKPQPAPAPVVALDSDDDGITDNKDQCPDTTQGRLVDANGCEMDSDNDGIVDALDRCSDTPADRSIDQYGCEKDHDLDGIVDALDQCPNTTPDRTVNPQGCENDSDNDGIVDALDQCDNTAEGIAVDAQGCIADRDGDGILNNVDQCPDSAVDAKVDESGCKLAEIIILKGVNFKTGSAYLTSDSDVELNQIVETMINYPTLIIKVSGYSDNRGPENFNQHLSKKRAQAVVLFLTDRGISEERLQAHGYGSANPIADNNTASGRKENRRVELHILKR</sequence>
<dbReference type="SUPFAM" id="SSF56925">
    <property type="entry name" value="OMPA-like"/>
    <property type="match status" value="1"/>
</dbReference>
<dbReference type="InterPro" id="IPR003367">
    <property type="entry name" value="Thrombospondin_3-like_rpt"/>
</dbReference>
<proteinExistence type="predicted"/>
<dbReference type="AlphaFoldDB" id="A0A3B0Z897"/>
<gene>
    <name evidence="11" type="ORF">MNBD_GAMMA18-2385</name>
</gene>
<evidence type="ECO:0000256" key="4">
    <source>
        <dbReference type="ARBA" id="ARBA00022692"/>
    </source>
</evidence>
<dbReference type="GO" id="GO:0046930">
    <property type="term" value="C:pore complex"/>
    <property type="evidence" value="ECO:0007669"/>
    <property type="project" value="UniProtKB-KW"/>
</dbReference>
<keyword evidence="9" id="KW-0998">Cell outer membrane</keyword>
<dbReference type="Pfam" id="PF02412">
    <property type="entry name" value="TSP_3"/>
    <property type="match status" value="4"/>
</dbReference>
<evidence type="ECO:0000259" key="10">
    <source>
        <dbReference type="PROSITE" id="PS51123"/>
    </source>
</evidence>
<keyword evidence="7" id="KW-0626">Porin</keyword>
<dbReference type="GO" id="GO:0005509">
    <property type="term" value="F:calcium ion binding"/>
    <property type="evidence" value="ECO:0007669"/>
    <property type="project" value="InterPro"/>
</dbReference>
<dbReference type="Pfam" id="PF00691">
    <property type="entry name" value="OmpA"/>
    <property type="match status" value="1"/>
</dbReference>
<reference evidence="11" key="1">
    <citation type="submission" date="2018-06" db="EMBL/GenBank/DDBJ databases">
        <authorList>
            <person name="Zhirakovskaya E."/>
        </authorList>
    </citation>
    <scope>NUCLEOTIDE SEQUENCE</scope>
</reference>
<dbReference type="InterPro" id="IPR027385">
    <property type="entry name" value="Beta-barrel_OMP"/>
</dbReference>
<keyword evidence="4" id="KW-0812">Transmembrane</keyword>
<dbReference type="InterPro" id="IPR028974">
    <property type="entry name" value="TSP_type-3_rpt"/>
</dbReference>
<dbReference type="CDD" id="cd07185">
    <property type="entry name" value="OmpA_C-like"/>
    <property type="match status" value="1"/>
</dbReference>
<keyword evidence="6" id="KW-0406">Ion transport</keyword>
<dbReference type="Gene3D" id="4.10.1080.10">
    <property type="entry name" value="TSP type-3 repeat"/>
    <property type="match status" value="1"/>
</dbReference>
<evidence type="ECO:0000313" key="11">
    <source>
        <dbReference type="EMBL" id="VAW89618.1"/>
    </source>
</evidence>
<dbReference type="PROSITE" id="PS51123">
    <property type="entry name" value="OMPA_2"/>
    <property type="match status" value="1"/>
</dbReference>
<organism evidence="11">
    <name type="scientific">hydrothermal vent metagenome</name>
    <dbReference type="NCBI Taxonomy" id="652676"/>
    <lineage>
        <taxon>unclassified sequences</taxon>
        <taxon>metagenomes</taxon>
        <taxon>ecological metagenomes</taxon>
    </lineage>
</organism>
<dbReference type="SUPFAM" id="SSF103647">
    <property type="entry name" value="TSP type-3 repeat"/>
    <property type="match status" value="2"/>
</dbReference>
<evidence type="ECO:0000256" key="1">
    <source>
        <dbReference type="ARBA" id="ARBA00004571"/>
    </source>
</evidence>
<dbReference type="GO" id="GO:0009279">
    <property type="term" value="C:cell outer membrane"/>
    <property type="evidence" value="ECO:0007669"/>
    <property type="project" value="UniProtKB-SubCell"/>
</dbReference>